<reference evidence="2 3" key="1">
    <citation type="submission" date="2015-07" db="EMBL/GenBank/DDBJ databases">
        <title>The genome of Pseudoloma neurophilia, a relevant intracellular parasite of the zebrafish.</title>
        <authorList>
            <person name="Ndikumana S."/>
            <person name="Pelin A."/>
            <person name="Sanders J."/>
            <person name="Corradi N."/>
        </authorList>
    </citation>
    <scope>NUCLEOTIDE SEQUENCE [LARGE SCALE GENOMIC DNA]</scope>
    <source>
        <strain evidence="2 3">MK1</strain>
    </source>
</reference>
<sequence length="414" mass="47244">MAKWHLLEYSKKYNLPLTVIITSLAICSRIYDKLDEIDEFDDDMAQNWETCKNLVLDEPETKEYLSRVEGYTLFNKISIPLTSIIILLSCKIHNLPPLIPRSLPNAKFCRKSEIGTTFEKNNESQPSELTGIFNQNIEAQSAISDLEKTETSQTAYASEDSNNPPPSISDEKPRSTLDAATFNRIETKIIELLNYNLFVPDSAAILLEISNKLMFTNEQTINLLEQLLAVHMDDRIKQFNYFTALKEPESCSQSVFTKSSSQENTQSSSSQGSIPKPHTAGCKNEENVKKSPIDLLNEHFQAQSNKKQQYYKENYEKTECTRPQRHNSVLLENFTINDASESVLAYDVAEPTDEQILSRIDSQGCDRLNTNIINCCLALLSEEDLIQYEITMGENRSETIQEIRRAFFNPKPFE</sequence>
<accession>A0A0R0LZH6</accession>
<dbReference type="AlphaFoldDB" id="A0A0R0LZH6"/>
<keyword evidence="3" id="KW-1185">Reference proteome</keyword>
<evidence type="ECO:0000313" key="3">
    <source>
        <dbReference type="Proteomes" id="UP000051530"/>
    </source>
</evidence>
<dbReference type="EMBL" id="LGUB01000039">
    <property type="protein sequence ID" value="KRH94706.1"/>
    <property type="molecule type" value="Genomic_DNA"/>
</dbReference>
<feature type="region of interest" description="Disordered" evidence="1">
    <location>
        <begin position="148"/>
        <end position="175"/>
    </location>
</feature>
<feature type="region of interest" description="Disordered" evidence="1">
    <location>
        <begin position="254"/>
        <end position="284"/>
    </location>
</feature>
<feature type="compositionally biased region" description="Low complexity" evidence="1">
    <location>
        <begin position="259"/>
        <end position="273"/>
    </location>
</feature>
<proteinExistence type="predicted"/>
<name>A0A0R0LZH6_9MICR</name>
<comment type="caution">
    <text evidence="2">The sequence shown here is derived from an EMBL/GenBank/DDBJ whole genome shotgun (WGS) entry which is preliminary data.</text>
</comment>
<dbReference type="Proteomes" id="UP000051530">
    <property type="component" value="Unassembled WGS sequence"/>
</dbReference>
<feature type="compositionally biased region" description="Polar residues" evidence="1">
    <location>
        <begin position="151"/>
        <end position="162"/>
    </location>
</feature>
<dbReference type="OrthoDB" id="10287437at2759"/>
<protein>
    <submittedName>
        <fullName evidence="2">Uncharacterized protein</fullName>
    </submittedName>
</protein>
<gene>
    <name evidence="2" type="ORF">M153_16300010160</name>
</gene>
<evidence type="ECO:0000313" key="2">
    <source>
        <dbReference type="EMBL" id="KRH94706.1"/>
    </source>
</evidence>
<dbReference type="VEuPathDB" id="MicrosporidiaDB:M153_16300010160"/>
<evidence type="ECO:0000256" key="1">
    <source>
        <dbReference type="SAM" id="MobiDB-lite"/>
    </source>
</evidence>
<organism evidence="2 3">
    <name type="scientific">Pseudoloma neurophilia</name>
    <dbReference type="NCBI Taxonomy" id="146866"/>
    <lineage>
        <taxon>Eukaryota</taxon>
        <taxon>Fungi</taxon>
        <taxon>Fungi incertae sedis</taxon>
        <taxon>Microsporidia</taxon>
        <taxon>Pseudoloma</taxon>
    </lineage>
</organism>